<feature type="chain" id="PRO_5045813928" evidence="1">
    <location>
        <begin position="22"/>
        <end position="173"/>
    </location>
</feature>
<feature type="signal peptide" evidence="1">
    <location>
        <begin position="1"/>
        <end position="21"/>
    </location>
</feature>
<dbReference type="InterPro" id="IPR037401">
    <property type="entry name" value="SnoaL-like"/>
</dbReference>
<sequence length="173" mass="20039">MKSFFLSTLFFLISYSLVSQNNMNSNDSIATAYMKAYGDWNFDTMKTFYSEDIHFEDPTAEKAFGQPFLFKGKENVYAFFKGVFKDRFKNNKPPYVNFIIEKKFCANSFVIINSTFECVIPTSWFKKESKETILIAIPFVTILEIENGKIKKHTDYGDYSKYNAQIKAQLGNG</sequence>
<comment type="caution">
    <text evidence="3">The sequence shown here is derived from an EMBL/GenBank/DDBJ whole genome shotgun (WGS) entry which is preliminary data.</text>
</comment>
<keyword evidence="4" id="KW-1185">Reference proteome</keyword>
<name>A0ABX0IVC6_9FLAO</name>
<reference evidence="4" key="1">
    <citation type="submission" date="2019-05" db="EMBL/GenBank/DDBJ databases">
        <title>Flavobacterium profundi sp. nov., isolated from a deep-sea seamount.</title>
        <authorList>
            <person name="Zhang D.-C."/>
        </authorList>
    </citation>
    <scope>NUCLEOTIDE SEQUENCE [LARGE SCALE GENOMIC DNA]</scope>
    <source>
        <strain evidence="4">EC11</strain>
    </source>
</reference>
<accession>A0ABX0IVC6</accession>
<dbReference type="EMBL" id="VEVQ02000005">
    <property type="protein sequence ID" value="NHN25764.1"/>
    <property type="molecule type" value="Genomic_DNA"/>
</dbReference>
<dbReference type="Proteomes" id="UP000817854">
    <property type="component" value="Unassembled WGS sequence"/>
</dbReference>
<organism evidence="3 4">
    <name type="scientific">Flavobacterium jejuense</name>
    <dbReference type="NCBI Taxonomy" id="1544455"/>
    <lineage>
        <taxon>Bacteria</taxon>
        <taxon>Pseudomonadati</taxon>
        <taxon>Bacteroidota</taxon>
        <taxon>Flavobacteriia</taxon>
        <taxon>Flavobacteriales</taxon>
        <taxon>Flavobacteriaceae</taxon>
        <taxon>Flavobacterium</taxon>
    </lineage>
</organism>
<reference evidence="3 4" key="3">
    <citation type="submission" date="2020-02" db="EMBL/GenBank/DDBJ databases">
        <title>Flavobacterium profundi sp. nov., isolated from a deep-sea seamount.</title>
        <authorList>
            <person name="Zhang D.-C."/>
        </authorList>
    </citation>
    <scope>NUCLEOTIDE SEQUENCE [LARGE SCALE GENOMIC DNA]</scope>
    <source>
        <strain evidence="3 4">EC11</strain>
    </source>
</reference>
<reference evidence="3 4" key="2">
    <citation type="submission" date="2019-05" db="EMBL/GenBank/DDBJ databases">
        <authorList>
            <person name="Lianzixin W."/>
        </authorList>
    </citation>
    <scope>NUCLEOTIDE SEQUENCE [LARGE SCALE GENOMIC DNA]</scope>
    <source>
        <strain evidence="3 4">EC11</strain>
    </source>
</reference>
<evidence type="ECO:0000259" key="2">
    <source>
        <dbReference type="Pfam" id="PF12680"/>
    </source>
</evidence>
<dbReference type="InterPro" id="IPR032710">
    <property type="entry name" value="NTF2-like_dom_sf"/>
</dbReference>
<dbReference type="Pfam" id="PF12680">
    <property type="entry name" value="SnoaL_2"/>
    <property type="match status" value="1"/>
</dbReference>
<evidence type="ECO:0000313" key="4">
    <source>
        <dbReference type="Proteomes" id="UP000817854"/>
    </source>
</evidence>
<evidence type="ECO:0000256" key="1">
    <source>
        <dbReference type="SAM" id="SignalP"/>
    </source>
</evidence>
<keyword evidence="1" id="KW-0732">Signal</keyword>
<dbReference type="SUPFAM" id="SSF54427">
    <property type="entry name" value="NTF2-like"/>
    <property type="match status" value="1"/>
</dbReference>
<gene>
    <name evidence="3" type="ORF">FIA58_008765</name>
</gene>
<proteinExistence type="predicted"/>
<dbReference type="Gene3D" id="3.10.450.50">
    <property type="match status" value="1"/>
</dbReference>
<feature type="domain" description="SnoaL-like" evidence="2">
    <location>
        <begin position="31"/>
        <end position="153"/>
    </location>
</feature>
<evidence type="ECO:0000313" key="3">
    <source>
        <dbReference type="EMBL" id="NHN25764.1"/>
    </source>
</evidence>
<dbReference type="RefSeq" id="WP_140962107.1">
    <property type="nucleotide sequence ID" value="NZ_VEVQ02000005.1"/>
</dbReference>
<protein>
    <submittedName>
        <fullName evidence="3">Nuclear transport factor 2 family protein</fullName>
    </submittedName>
</protein>